<keyword evidence="3" id="KW-0560">Oxidoreductase</keyword>
<name>A0A103A261_9BURK</name>
<reference evidence="5 6" key="1">
    <citation type="submission" date="2015-11" db="EMBL/GenBank/DDBJ databases">
        <title>Expanding the genomic diversity of Burkholderia species for the development of highly accurate diagnostics.</title>
        <authorList>
            <person name="Sahl J."/>
            <person name="Keim P."/>
            <person name="Wagner D."/>
        </authorList>
    </citation>
    <scope>NUCLEOTIDE SEQUENCE [LARGE SCALE GENOMIC DNA]</scope>
    <source>
        <strain evidence="2 5">MSMB2058</strain>
        <strain evidence="3 6">MSMB2167WGS</strain>
    </source>
</reference>
<dbReference type="Proteomes" id="UP000061665">
    <property type="component" value="Unassembled WGS sequence"/>
</dbReference>
<evidence type="ECO:0000313" key="1">
    <source>
        <dbReference type="EMBL" id="AOK27016.1"/>
    </source>
</evidence>
<evidence type="ECO:0000313" key="8">
    <source>
        <dbReference type="Proteomes" id="UP000273734"/>
    </source>
</evidence>
<keyword evidence="3" id="KW-0223">Dioxygenase</keyword>
<sequence>MDIKLNFVNLSNDVNNSQVVIFQKNVSTDFDELAIAWKVITNCGRGDNHPFVFPLLTTVSASDADGNYMPQKRADNGQLFSVSRSTSGNVLALAGPAPTSREIQLRNDLRQGAITASVFKDSRLLARKTGIVPGQKAVFEFKPTLWIGTASQIEQGAVMNSAVISDINTELSLLGIKSADIVMTGGGGGTTATSYQFKLANVVMG</sequence>
<evidence type="ECO:0000313" key="3">
    <source>
        <dbReference type="EMBL" id="KWE00857.1"/>
    </source>
</evidence>
<dbReference type="RefSeq" id="WP_059534699.1">
    <property type="nucleotide sequence ID" value="NZ_CAJPGD010000006.1"/>
</dbReference>
<proteinExistence type="predicted"/>
<dbReference type="EMBL" id="CP013447">
    <property type="protein sequence ID" value="AOK27016.1"/>
    <property type="molecule type" value="Genomic_DNA"/>
</dbReference>
<dbReference type="Proteomes" id="UP000273734">
    <property type="component" value="Unassembled WGS sequence"/>
</dbReference>
<evidence type="ECO:0000313" key="4">
    <source>
        <dbReference type="EMBL" id="RQP72654.1"/>
    </source>
</evidence>
<dbReference type="Proteomes" id="UP000062998">
    <property type="component" value="Unassembled WGS sequence"/>
</dbReference>
<dbReference type="EMBL" id="QTNY01000021">
    <property type="protein sequence ID" value="RQP72654.1"/>
    <property type="molecule type" value="Genomic_DNA"/>
</dbReference>
<gene>
    <name evidence="4" type="ORF">DF015_26125</name>
    <name evidence="2" type="ORF">WJ53_33425</name>
    <name evidence="1" type="ORF">WK67_31055</name>
    <name evidence="3" type="ORF">WL73_17935</name>
</gene>
<organism evidence="3 6">
    <name type="scientific">Burkholderia ubonensis</name>
    <dbReference type="NCBI Taxonomy" id="101571"/>
    <lineage>
        <taxon>Bacteria</taxon>
        <taxon>Pseudomonadati</taxon>
        <taxon>Pseudomonadota</taxon>
        <taxon>Betaproteobacteria</taxon>
        <taxon>Burkholderiales</taxon>
        <taxon>Burkholderiaceae</taxon>
        <taxon>Burkholderia</taxon>
        <taxon>Burkholderia cepacia complex</taxon>
    </lineage>
</organism>
<reference evidence="1 7" key="2">
    <citation type="submission" date="2015-12" db="EMBL/GenBank/DDBJ databases">
        <title>Diversity of Burkholderia near neighbor genomes.</title>
        <authorList>
            <person name="Sahl J."/>
            <person name="Wagner D."/>
            <person name="Keim P."/>
        </authorList>
    </citation>
    <scope>NUCLEOTIDE SEQUENCE [LARGE SCALE GENOMIC DNA]</scope>
    <source>
        <strain evidence="1 7">MSMB1189WGS</strain>
    </source>
</reference>
<accession>A0A103A261</accession>
<evidence type="ECO:0000313" key="7">
    <source>
        <dbReference type="Proteomes" id="UP000095100"/>
    </source>
</evidence>
<evidence type="ECO:0000313" key="2">
    <source>
        <dbReference type="EMBL" id="KVM34379.1"/>
    </source>
</evidence>
<reference evidence="4 8" key="3">
    <citation type="submission" date="2018-08" db="EMBL/GenBank/DDBJ databases">
        <title>Comparative analysis of Burkholderia isolates from Puerto Rico.</title>
        <authorList>
            <person name="Hall C."/>
            <person name="Sahl J."/>
            <person name="Wagner D."/>
        </authorList>
    </citation>
    <scope>NUCLEOTIDE SEQUENCE [LARGE SCALE GENOMIC DNA]</scope>
    <source>
        <strain evidence="4 8">Bp8964</strain>
    </source>
</reference>
<dbReference type="GO" id="GO:0051213">
    <property type="term" value="F:dioxygenase activity"/>
    <property type="evidence" value="ECO:0007669"/>
    <property type="project" value="UniProtKB-KW"/>
</dbReference>
<dbReference type="Proteomes" id="UP000095100">
    <property type="component" value="Chromosome 2"/>
</dbReference>
<evidence type="ECO:0000313" key="6">
    <source>
        <dbReference type="Proteomes" id="UP000062998"/>
    </source>
</evidence>
<dbReference type="EMBL" id="LPIX01000065">
    <property type="protein sequence ID" value="KWE00857.1"/>
    <property type="molecule type" value="Genomic_DNA"/>
</dbReference>
<evidence type="ECO:0000313" key="5">
    <source>
        <dbReference type="Proteomes" id="UP000061665"/>
    </source>
</evidence>
<dbReference type="EMBL" id="LOZE01000044">
    <property type="protein sequence ID" value="KVM34379.1"/>
    <property type="molecule type" value="Genomic_DNA"/>
</dbReference>
<dbReference type="AlphaFoldDB" id="A0A103A261"/>
<dbReference type="OrthoDB" id="8891769at2"/>
<protein>
    <submittedName>
        <fullName evidence="3">Aromatic ring-opening dioxygenase LigA</fullName>
    </submittedName>
</protein>